<evidence type="ECO:0000313" key="3">
    <source>
        <dbReference type="Proteomes" id="UP000253975"/>
    </source>
</evidence>
<protein>
    <submittedName>
        <fullName evidence="2">DMSO reductase</fullName>
    </submittedName>
</protein>
<feature type="transmembrane region" description="Helical" evidence="1">
    <location>
        <begin position="227"/>
        <end position="244"/>
    </location>
</feature>
<dbReference type="GO" id="GO:0009390">
    <property type="term" value="C:dimethyl sulfoxide reductase complex"/>
    <property type="evidence" value="ECO:0007669"/>
    <property type="project" value="TreeGrafter"/>
</dbReference>
<feature type="transmembrane region" description="Helical" evidence="1">
    <location>
        <begin position="90"/>
        <end position="108"/>
    </location>
</feature>
<evidence type="ECO:0000256" key="1">
    <source>
        <dbReference type="SAM" id="Phobius"/>
    </source>
</evidence>
<reference evidence="2 3" key="1">
    <citation type="journal article" date="2018" name="Elife">
        <title>Discovery and characterization of a prevalent human gut bacterial enzyme sufficient for the inactivation of a family of plant toxins.</title>
        <authorList>
            <person name="Koppel N."/>
            <person name="Bisanz J.E."/>
            <person name="Pandelia M.E."/>
            <person name="Turnbaugh P.J."/>
            <person name="Balskus E.P."/>
        </authorList>
    </citation>
    <scope>NUCLEOTIDE SEQUENCE [LARGE SCALE GENOMIC DNA]</scope>
    <source>
        <strain evidence="2 3">OB21 GAM31</strain>
    </source>
</reference>
<dbReference type="PANTHER" id="PTHR38095:SF1">
    <property type="entry name" value="ANAEROBIC DIMETHYL SULFOXIDE REDUCTASE CHAIN YNFH"/>
    <property type="match status" value="1"/>
</dbReference>
<accession>A0A369LN20</accession>
<dbReference type="AlphaFoldDB" id="A0A369LN20"/>
<feature type="transmembrane region" description="Helical" evidence="1">
    <location>
        <begin position="12"/>
        <end position="34"/>
    </location>
</feature>
<dbReference type="GO" id="GO:0009389">
    <property type="term" value="F:dimethyl sulfoxide reductase activity"/>
    <property type="evidence" value="ECO:0007669"/>
    <property type="project" value="TreeGrafter"/>
</dbReference>
<feature type="transmembrane region" description="Helical" evidence="1">
    <location>
        <begin position="46"/>
        <end position="70"/>
    </location>
</feature>
<dbReference type="RefSeq" id="WP_114614543.1">
    <property type="nucleotide sequence ID" value="NZ_PPTO01000001.1"/>
</dbReference>
<keyword evidence="1" id="KW-0472">Membrane</keyword>
<dbReference type="InterPro" id="IPR007059">
    <property type="entry name" value="DmsC"/>
</dbReference>
<feature type="transmembrane region" description="Helical" evidence="1">
    <location>
        <begin position="256"/>
        <end position="278"/>
    </location>
</feature>
<name>A0A369LN20_9ACTN</name>
<organism evidence="2 3">
    <name type="scientific">Slackia isoflavoniconvertens</name>
    <dbReference type="NCBI Taxonomy" id="572010"/>
    <lineage>
        <taxon>Bacteria</taxon>
        <taxon>Bacillati</taxon>
        <taxon>Actinomycetota</taxon>
        <taxon>Coriobacteriia</taxon>
        <taxon>Eggerthellales</taxon>
        <taxon>Eggerthellaceae</taxon>
        <taxon>Slackia</taxon>
    </lineage>
</organism>
<dbReference type="Pfam" id="PF04976">
    <property type="entry name" value="DmsC"/>
    <property type="match status" value="1"/>
</dbReference>
<dbReference type="EMBL" id="PPTO01000001">
    <property type="protein sequence ID" value="RDB60963.1"/>
    <property type="molecule type" value="Genomic_DNA"/>
</dbReference>
<proteinExistence type="predicted"/>
<dbReference type="Proteomes" id="UP000253975">
    <property type="component" value="Unassembled WGS sequence"/>
</dbReference>
<keyword evidence="1" id="KW-0812">Transmembrane</keyword>
<feature type="transmembrane region" description="Helical" evidence="1">
    <location>
        <begin position="184"/>
        <end position="207"/>
    </location>
</feature>
<dbReference type="GO" id="GO:0019645">
    <property type="term" value="P:anaerobic electron transport chain"/>
    <property type="evidence" value="ECO:0007669"/>
    <property type="project" value="InterPro"/>
</dbReference>
<feature type="transmembrane region" description="Helical" evidence="1">
    <location>
        <begin position="153"/>
        <end position="172"/>
    </location>
</feature>
<feature type="transmembrane region" description="Helical" evidence="1">
    <location>
        <begin position="120"/>
        <end position="141"/>
    </location>
</feature>
<comment type="caution">
    <text evidence="2">The sequence shown here is derived from an EMBL/GenBank/DDBJ whole genome shotgun (WGS) entry which is preliminary data.</text>
</comment>
<sequence length="287" mass="30171">MFDGGFSATSLAVFTALAPAGAVAFACLAAFLLVNRSQPRDWRDVLAHLLFIPLAIAWAGFIASATHLGTPANALHAINGLGRSPLSNEVVSAVAFLFFAGMAWMYSYREKPKASVMNGLLAISIVCVIVMLFHTSFAYSIATVPTWDTWLTPANLCATALLSGPALATTVLQAARVRAGKWPYALLLIAVAALAAGTVLLVCHMNFLGTVGNNVTLASALVPNYGWLIAAHAALAICGLAFQLHGLRLATSRTRGLVFSVIGCAVVIIAALLARFPFYDAYLSVGF</sequence>
<dbReference type="PANTHER" id="PTHR38095">
    <property type="entry name" value="ANAEROBIC DIMETHYL SULFOXIDE REDUCTASE CHAIN YNFH"/>
    <property type="match status" value="1"/>
</dbReference>
<dbReference type="GO" id="GO:0005886">
    <property type="term" value="C:plasma membrane"/>
    <property type="evidence" value="ECO:0007669"/>
    <property type="project" value="TreeGrafter"/>
</dbReference>
<keyword evidence="1" id="KW-1133">Transmembrane helix</keyword>
<evidence type="ECO:0000313" key="2">
    <source>
        <dbReference type="EMBL" id="RDB60963.1"/>
    </source>
</evidence>
<gene>
    <name evidence="2" type="ORF">C1881_00075</name>
</gene>